<dbReference type="AlphaFoldDB" id="A0A8K0A8M3"/>
<proteinExistence type="predicted"/>
<dbReference type="EMBL" id="OV696692">
    <property type="protein sequence ID" value="CAH1270660.1"/>
    <property type="molecule type" value="Genomic_DNA"/>
</dbReference>
<name>A0A8K0A8M3_BRALA</name>
<sequence length="80" mass="8966">MARTRMNRMRIKLRALFAALMLFSVLCSVMYYIYAAPGAGSPWSRSSNDDGASTSQRSQVTTVFTCDLSDPYFILSLQDL</sequence>
<organism evidence="1 2">
    <name type="scientific">Branchiostoma lanceolatum</name>
    <name type="common">Common lancelet</name>
    <name type="synonym">Amphioxus lanceolatum</name>
    <dbReference type="NCBI Taxonomy" id="7740"/>
    <lineage>
        <taxon>Eukaryota</taxon>
        <taxon>Metazoa</taxon>
        <taxon>Chordata</taxon>
        <taxon>Cephalochordata</taxon>
        <taxon>Leptocardii</taxon>
        <taxon>Amphioxiformes</taxon>
        <taxon>Branchiostomatidae</taxon>
        <taxon>Branchiostoma</taxon>
    </lineage>
</organism>
<evidence type="ECO:0000313" key="2">
    <source>
        <dbReference type="Proteomes" id="UP000838412"/>
    </source>
</evidence>
<accession>A0A8K0A8M3</accession>
<keyword evidence="2" id="KW-1185">Reference proteome</keyword>
<reference evidence="1" key="1">
    <citation type="submission" date="2022-01" db="EMBL/GenBank/DDBJ databases">
        <authorList>
            <person name="Braso-Vives M."/>
        </authorList>
    </citation>
    <scope>NUCLEOTIDE SEQUENCE</scope>
</reference>
<protein>
    <submittedName>
        <fullName evidence="1">Hypp4379 protein</fullName>
    </submittedName>
</protein>
<dbReference type="Proteomes" id="UP000838412">
    <property type="component" value="Chromosome 7"/>
</dbReference>
<gene>
    <name evidence="1" type="primary">Hypp4379</name>
    <name evidence="1" type="ORF">BLAG_LOCUS22876</name>
</gene>
<evidence type="ECO:0000313" key="1">
    <source>
        <dbReference type="EMBL" id="CAH1270660.1"/>
    </source>
</evidence>